<dbReference type="Proteomes" id="UP001501047">
    <property type="component" value="Unassembled WGS sequence"/>
</dbReference>
<evidence type="ECO:0000313" key="10">
    <source>
        <dbReference type="EMBL" id="GAA0774111.1"/>
    </source>
</evidence>
<dbReference type="SUPFAM" id="SSF53597">
    <property type="entry name" value="Dihydrofolate reductase-like"/>
    <property type="match status" value="1"/>
</dbReference>
<dbReference type="InterPro" id="IPR017925">
    <property type="entry name" value="DHFR_CS"/>
</dbReference>
<dbReference type="CDD" id="cd00209">
    <property type="entry name" value="DHFR"/>
    <property type="match status" value="1"/>
</dbReference>
<evidence type="ECO:0000259" key="9">
    <source>
        <dbReference type="PROSITE" id="PS51330"/>
    </source>
</evidence>
<dbReference type="PIRSF" id="PIRSF000194">
    <property type="entry name" value="DHFR"/>
    <property type="match status" value="1"/>
</dbReference>
<dbReference type="EMBL" id="BAAACI010000006">
    <property type="protein sequence ID" value="GAA0774111.1"/>
    <property type="molecule type" value="Genomic_DNA"/>
</dbReference>
<sequence>MISIIVAVTKNNVIGNKGIMPWTIKGEQIRFKELTTGHTIIVGRKTYEAEGKPLPNRKTIVVSTTKNIEGENCVTVKSLEEALELAKSEKEIFIAGGGEIYRQALPMTDRIYITIIDKVIEGDVYFPKINEKEFVKTYEERIEGEIPYTYYTYERKGD</sequence>
<evidence type="ECO:0000256" key="5">
    <source>
        <dbReference type="ARBA" id="ARBA00022857"/>
    </source>
</evidence>
<dbReference type="InterPro" id="IPR012259">
    <property type="entry name" value="DHFR"/>
</dbReference>
<reference evidence="10 11" key="1">
    <citation type="journal article" date="2019" name="Int. J. Syst. Evol. Microbiol.">
        <title>The Global Catalogue of Microorganisms (GCM) 10K type strain sequencing project: providing services to taxonomists for standard genome sequencing and annotation.</title>
        <authorList>
            <consortium name="The Broad Institute Genomics Platform"/>
            <consortium name="The Broad Institute Genome Sequencing Center for Infectious Disease"/>
            <person name="Wu L."/>
            <person name="Ma J."/>
        </authorList>
    </citation>
    <scope>NUCLEOTIDE SEQUENCE [LARGE SCALE GENOMIC DNA]</scope>
    <source>
        <strain evidence="10 11">JCM 1417</strain>
    </source>
</reference>
<comment type="similarity">
    <text evidence="2 7 8">Belongs to the dihydrofolate reductase family.</text>
</comment>
<comment type="caution">
    <text evidence="10">The sequence shown here is derived from an EMBL/GenBank/DDBJ whole genome shotgun (WGS) entry which is preliminary data.</text>
</comment>
<dbReference type="EC" id="1.5.1.3" evidence="3 7"/>
<comment type="catalytic activity">
    <reaction evidence="7">
        <text>(6S)-5,6,7,8-tetrahydrofolate + NADP(+) = 7,8-dihydrofolate + NADPH + H(+)</text>
        <dbReference type="Rhea" id="RHEA:15009"/>
        <dbReference type="ChEBI" id="CHEBI:15378"/>
        <dbReference type="ChEBI" id="CHEBI:57451"/>
        <dbReference type="ChEBI" id="CHEBI:57453"/>
        <dbReference type="ChEBI" id="CHEBI:57783"/>
        <dbReference type="ChEBI" id="CHEBI:58349"/>
        <dbReference type="EC" id="1.5.1.3"/>
    </reaction>
</comment>
<evidence type="ECO:0000313" key="11">
    <source>
        <dbReference type="Proteomes" id="UP001501047"/>
    </source>
</evidence>
<keyword evidence="5 7" id="KW-0521">NADP</keyword>
<feature type="domain" description="DHFR" evidence="9">
    <location>
        <begin position="1"/>
        <end position="155"/>
    </location>
</feature>
<dbReference type="InterPro" id="IPR001796">
    <property type="entry name" value="DHFR_dom"/>
</dbReference>
<dbReference type="Pfam" id="PF00186">
    <property type="entry name" value="DHFR_1"/>
    <property type="match status" value="1"/>
</dbReference>
<evidence type="ECO:0000256" key="3">
    <source>
        <dbReference type="ARBA" id="ARBA00012856"/>
    </source>
</evidence>
<dbReference type="InterPro" id="IPR024072">
    <property type="entry name" value="DHFR-like_dom_sf"/>
</dbReference>
<accession>A0ABN1KRL0</accession>
<keyword evidence="11" id="KW-1185">Reference proteome</keyword>
<evidence type="ECO:0000256" key="8">
    <source>
        <dbReference type="RuleBase" id="RU004474"/>
    </source>
</evidence>
<evidence type="ECO:0000256" key="2">
    <source>
        <dbReference type="ARBA" id="ARBA00009539"/>
    </source>
</evidence>
<dbReference type="PRINTS" id="PR00070">
    <property type="entry name" value="DHFR"/>
</dbReference>
<comment type="pathway">
    <text evidence="1 7">Cofactor biosynthesis; tetrahydrofolate biosynthesis; 5,6,7,8-tetrahydrofolate from 7,8-dihydrofolate: step 1/1.</text>
</comment>
<comment type="function">
    <text evidence="7">Key enzyme in folate metabolism. Catalyzes an essential reaction for de novo glycine and purine synthesis, and for DNA precursor synthesis.</text>
</comment>
<evidence type="ECO:0000256" key="6">
    <source>
        <dbReference type="ARBA" id="ARBA00023002"/>
    </source>
</evidence>
<keyword evidence="4 7" id="KW-0554">One-carbon metabolism</keyword>
<dbReference type="PANTHER" id="PTHR48069:SF3">
    <property type="entry name" value="DIHYDROFOLATE REDUCTASE"/>
    <property type="match status" value="1"/>
</dbReference>
<dbReference type="Gene3D" id="3.40.430.10">
    <property type="entry name" value="Dihydrofolate Reductase, subunit A"/>
    <property type="match status" value="1"/>
</dbReference>
<organism evidence="10 11">
    <name type="scientific">Clostridium subterminale</name>
    <dbReference type="NCBI Taxonomy" id="1550"/>
    <lineage>
        <taxon>Bacteria</taxon>
        <taxon>Bacillati</taxon>
        <taxon>Bacillota</taxon>
        <taxon>Clostridia</taxon>
        <taxon>Eubacteriales</taxon>
        <taxon>Clostridiaceae</taxon>
        <taxon>Clostridium</taxon>
    </lineage>
</organism>
<evidence type="ECO:0000256" key="4">
    <source>
        <dbReference type="ARBA" id="ARBA00022563"/>
    </source>
</evidence>
<dbReference type="PROSITE" id="PS00075">
    <property type="entry name" value="DHFR_1"/>
    <property type="match status" value="1"/>
</dbReference>
<dbReference type="PANTHER" id="PTHR48069">
    <property type="entry name" value="DIHYDROFOLATE REDUCTASE"/>
    <property type="match status" value="1"/>
</dbReference>
<name>A0ABN1KRL0_CLOSU</name>
<proteinExistence type="inferred from homology"/>
<gene>
    <name evidence="10" type="ORF">GCM10008908_23390</name>
</gene>
<evidence type="ECO:0000256" key="7">
    <source>
        <dbReference type="PIRNR" id="PIRNR000194"/>
    </source>
</evidence>
<dbReference type="PROSITE" id="PS51330">
    <property type="entry name" value="DHFR_2"/>
    <property type="match status" value="1"/>
</dbReference>
<dbReference type="RefSeq" id="WP_343826602.1">
    <property type="nucleotide sequence ID" value="NZ_BAAACI010000006.1"/>
</dbReference>
<protein>
    <recommendedName>
        <fullName evidence="3 7">Dihydrofolate reductase</fullName>
        <ecNumber evidence="3 7">1.5.1.3</ecNumber>
    </recommendedName>
</protein>
<evidence type="ECO:0000256" key="1">
    <source>
        <dbReference type="ARBA" id="ARBA00004903"/>
    </source>
</evidence>
<keyword evidence="6 7" id="KW-0560">Oxidoreductase</keyword>